<dbReference type="EMBL" id="BJWL01000043">
    <property type="protein sequence ID" value="GFS28467.1"/>
    <property type="molecule type" value="Genomic_DNA"/>
</dbReference>
<sequence length="93" mass="10570">MAPYPGQSTTVFGLSLVFQKLLAFRTLLVIRGAFFLQPEMDFLGDIWQAIRALGIPPVPLPDRVVWALDTEEDFFFSLSRERKMKRVRAVGIA</sequence>
<dbReference type="AlphaFoldDB" id="A0A7J0D6U2"/>
<gene>
    <name evidence="1" type="ORF">Acr_00g0001980</name>
</gene>
<dbReference type="Proteomes" id="UP000585474">
    <property type="component" value="Unassembled WGS sequence"/>
</dbReference>
<reference evidence="2" key="1">
    <citation type="submission" date="2019-07" db="EMBL/GenBank/DDBJ databases">
        <title>De Novo Assembly of kiwifruit Actinidia rufa.</title>
        <authorList>
            <person name="Sugita-Konishi S."/>
            <person name="Sato K."/>
            <person name="Mori E."/>
            <person name="Abe Y."/>
            <person name="Kisaki G."/>
            <person name="Hamano K."/>
            <person name="Suezawa K."/>
            <person name="Otani M."/>
            <person name="Fukuda T."/>
            <person name="Manabe T."/>
            <person name="Gomi K."/>
            <person name="Tabuchi M."/>
            <person name="Akimitsu K."/>
            <person name="Kataoka I."/>
        </authorList>
    </citation>
    <scope>NUCLEOTIDE SEQUENCE [LARGE SCALE GENOMIC DNA]</scope>
    <source>
        <strain evidence="2">cv. Fuchu</strain>
    </source>
</reference>
<keyword evidence="2" id="KW-1185">Reference proteome</keyword>
<comment type="caution">
    <text evidence="1">The sequence shown here is derived from an EMBL/GenBank/DDBJ whole genome shotgun (WGS) entry which is preliminary data.</text>
</comment>
<protein>
    <submittedName>
        <fullName evidence="1">Uncharacterized protein</fullName>
    </submittedName>
</protein>
<accession>A0A7J0D6U2</accession>
<evidence type="ECO:0000313" key="1">
    <source>
        <dbReference type="EMBL" id="GFS28467.1"/>
    </source>
</evidence>
<proteinExistence type="predicted"/>
<organism evidence="1 2">
    <name type="scientific">Actinidia rufa</name>
    <dbReference type="NCBI Taxonomy" id="165716"/>
    <lineage>
        <taxon>Eukaryota</taxon>
        <taxon>Viridiplantae</taxon>
        <taxon>Streptophyta</taxon>
        <taxon>Embryophyta</taxon>
        <taxon>Tracheophyta</taxon>
        <taxon>Spermatophyta</taxon>
        <taxon>Magnoliopsida</taxon>
        <taxon>eudicotyledons</taxon>
        <taxon>Gunneridae</taxon>
        <taxon>Pentapetalae</taxon>
        <taxon>asterids</taxon>
        <taxon>Ericales</taxon>
        <taxon>Actinidiaceae</taxon>
        <taxon>Actinidia</taxon>
    </lineage>
</organism>
<name>A0A7J0D6U2_9ERIC</name>
<evidence type="ECO:0000313" key="2">
    <source>
        <dbReference type="Proteomes" id="UP000585474"/>
    </source>
</evidence>